<dbReference type="PANTHER" id="PTHR10366:SF812">
    <property type="entry name" value="VPS9 DOMAIN-CONTAINING PROTEIN"/>
    <property type="match status" value="1"/>
</dbReference>
<sequence>MSLSKVAAYPEEKSHGPTTVCVTGVTGFVAGHVVARLLELGHTVHGTCRSPERTETVEHLQALPGASERLKLFKADLTDEGSYDEPLKGCTYLIHVASPYIVAVKPNEIRAKLLDPAINGTANVLGSVARTPSIQRVVLTSSCASIYGNPHEYGKDHVYTEENWNPTATETVLPYYYSKKMAEEKAWELFKAQGDNPRWKLVVINPAVIIGPPLSKRTDGESIGIIKQITTGKAYPLAPAMGMGSVDVRDVAAAHCLAMVHPGAQGRYICVDRSIWFADIAKTIKEAYPDSRMKPPLASAPKWLLYIVGPSAGLPRDMVTHAVGMIPHFNNTKIQREMGFKFTPVTEGIKDAVAEMLRLKLIQPF</sequence>
<proteinExistence type="predicted"/>
<dbReference type="Pfam" id="PF01370">
    <property type="entry name" value="Epimerase"/>
    <property type="match status" value="1"/>
</dbReference>
<keyword evidence="4" id="KW-1185">Reference proteome</keyword>
<evidence type="ECO:0000256" key="1">
    <source>
        <dbReference type="ARBA" id="ARBA00023002"/>
    </source>
</evidence>
<evidence type="ECO:0000313" key="3">
    <source>
        <dbReference type="EMBL" id="KAG2494518.1"/>
    </source>
</evidence>
<keyword evidence="1" id="KW-0560">Oxidoreductase</keyword>
<comment type="caution">
    <text evidence="3">The sequence shown here is derived from an EMBL/GenBank/DDBJ whole genome shotgun (WGS) entry which is preliminary data.</text>
</comment>
<dbReference type="OrthoDB" id="2735536at2759"/>
<dbReference type="InterPro" id="IPR050425">
    <property type="entry name" value="NAD(P)_dehydrat-like"/>
</dbReference>
<organism evidence="3 4">
    <name type="scientific">Edaphochlamys debaryana</name>
    <dbReference type="NCBI Taxonomy" id="47281"/>
    <lineage>
        <taxon>Eukaryota</taxon>
        <taxon>Viridiplantae</taxon>
        <taxon>Chlorophyta</taxon>
        <taxon>core chlorophytes</taxon>
        <taxon>Chlorophyceae</taxon>
        <taxon>CS clade</taxon>
        <taxon>Chlamydomonadales</taxon>
        <taxon>Chlamydomonadales incertae sedis</taxon>
        <taxon>Edaphochlamys</taxon>
    </lineage>
</organism>
<feature type="domain" description="NAD-dependent epimerase/dehydratase" evidence="2">
    <location>
        <begin position="20"/>
        <end position="264"/>
    </location>
</feature>
<protein>
    <recommendedName>
        <fullName evidence="2">NAD-dependent epimerase/dehydratase domain-containing protein</fullName>
    </recommendedName>
</protein>
<dbReference type="AlphaFoldDB" id="A0A836C0I1"/>
<dbReference type="PANTHER" id="PTHR10366">
    <property type="entry name" value="NAD DEPENDENT EPIMERASE/DEHYDRATASE"/>
    <property type="match status" value="1"/>
</dbReference>
<reference evidence="3" key="1">
    <citation type="journal article" date="2020" name="bioRxiv">
        <title>Comparative genomics of Chlamydomonas.</title>
        <authorList>
            <person name="Craig R.J."/>
            <person name="Hasan A.R."/>
            <person name="Ness R.W."/>
            <person name="Keightley P.D."/>
        </authorList>
    </citation>
    <scope>NUCLEOTIDE SEQUENCE</scope>
    <source>
        <strain evidence="3">CCAP 11/70</strain>
    </source>
</reference>
<dbReference type="Proteomes" id="UP000612055">
    <property type="component" value="Unassembled WGS sequence"/>
</dbReference>
<dbReference type="InterPro" id="IPR036291">
    <property type="entry name" value="NAD(P)-bd_dom_sf"/>
</dbReference>
<dbReference type="EMBL" id="JAEHOE010000030">
    <property type="protein sequence ID" value="KAG2494518.1"/>
    <property type="molecule type" value="Genomic_DNA"/>
</dbReference>
<dbReference type="FunFam" id="3.40.50.720:FF:000336">
    <property type="entry name" value="Aldehyde reductase"/>
    <property type="match status" value="1"/>
</dbReference>
<evidence type="ECO:0000313" key="4">
    <source>
        <dbReference type="Proteomes" id="UP000612055"/>
    </source>
</evidence>
<dbReference type="Gene3D" id="3.40.50.720">
    <property type="entry name" value="NAD(P)-binding Rossmann-like Domain"/>
    <property type="match status" value="1"/>
</dbReference>
<evidence type="ECO:0000259" key="2">
    <source>
        <dbReference type="Pfam" id="PF01370"/>
    </source>
</evidence>
<name>A0A836C0I1_9CHLO</name>
<dbReference type="GO" id="GO:0016616">
    <property type="term" value="F:oxidoreductase activity, acting on the CH-OH group of donors, NAD or NADP as acceptor"/>
    <property type="evidence" value="ECO:0007669"/>
    <property type="project" value="TreeGrafter"/>
</dbReference>
<accession>A0A836C0I1</accession>
<dbReference type="InterPro" id="IPR001509">
    <property type="entry name" value="Epimerase_deHydtase"/>
</dbReference>
<dbReference type="SUPFAM" id="SSF51735">
    <property type="entry name" value="NAD(P)-binding Rossmann-fold domains"/>
    <property type="match status" value="1"/>
</dbReference>
<gene>
    <name evidence="3" type="ORF">HYH03_007285</name>
</gene>